<organism evidence="2 3">
    <name type="scientific">Adineta steineri</name>
    <dbReference type="NCBI Taxonomy" id="433720"/>
    <lineage>
        <taxon>Eukaryota</taxon>
        <taxon>Metazoa</taxon>
        <taxon>Spiralia</taxon>
        <taxon>Gnathifera</taxon>
        <taxon>Rotifera</taxon>
        <taxon>Eurotatoria</taxon>
        <taxon>Bdelloidea</taxon>
        <taxon>Adinetida</taxon>
        <taxon>Adinetidae</taxon>
        <taxon>Adineta</taxon>
    </lineage>
</organism>
<dbReference type="AlphaFoldDB" id="A0A814YW87"/>
<accession>A0A814YW87</accession>
<evidence type="ECO:0000313" key="2">
    <source>
        <dbReference type="EMBL" id="CAF1235415.1"/>
    </source>
</evidence>
<feature type="compositionally biased region" description="Polar residues" evidence="1">
    <location>
        <begin position="59"/>
        <end position="70"/>
    </location>
</feature>
<comment type="caution">
    <text evidence="2">The sequence shown here is derived from an EMBL/GenBank/DDBJ whole genome shotgun (WGS) entry which is preliminary data.</text>
</comment>
<evidence type="ECO:0000256" key="1">
    <source>
        <dbReference type="SAM" id="MobiDB-lite"/>
    </source>
</evidence>
<reference evidence="2" key="1">
    <citation type="submission" date="2021-02" db="EMBL/GenBank/DDBJ databases">
        <authorList>
            <person name="Nowell W R."/>
        </authorList>
    </citation>
    <scope>NUCLEOTIDE SEQUENCE</scope>
</reference>
<name>A0A814YW87_9BILA</name>
<dbReference type="Proteomes" id="UP000663845">
    <property type="component" value="Unassembled WGS sequence"/>
</dbReference>
<feature type="region of interest" description="Disordered" evidence="1">
    <location>
        <begin position="40"/>
        <end position="70"/>
    </location>
</feature>
<sequence length="115" mass="12893">MFFFFLFLFRTSGGSIDRSSIVQNRHVSLANIATAFISERKSSSRRQSSAPRKKRLTKKGQQISTKKRSSIYSSGTDEILDHRSSLEIMQGGISTIFPHSDTTTSADNKHRSAVH</sequence>
<protein>
    <submittedName>
        <fullName evidence="2">Uncharacterized protein</fullName>
    </submittedName>
</protein>
<gene>
    <name evidence="2" type="ORF">JYZ213_LOCUS28778</name>
</gene>
<dbReference type="EMBL" id="CAJNOG010000425">
    <property type="protein sequence ID" value="CAF1235415.1"/>
    <property type="molecule type" value="Genomic_DNA"/>
</dbReference>
<evidence type="ECO:0000313" key="3">
    <source>
        <dbReference type="Proteomes" id="UP000663845"/>
    </source>
</evidence>
<proteinExistence type="predicted"/>